<comment type="caution">
    <text evidence="6">The sequence shown here is derived from an EMBL/GenBank/DDBJ whole genome shotgun (WGS) entry which is preliminary data.</text>
</comment>
<evidence type="ECO:0000256" key="2">
    <source>
        <dbReference type="ARBA" id="ARBA00022989"/>
    </source>
</evidence>
<feature type="transmembrane region" description="Helical" evidence="4">
    <location>
        <begin position="148"/>
        <end position="170"/>
    </location>
</feature>
<dbReference type="OrthoDB" id="322544at2"/>
<dbReference type="InterPro" id="IPR036259">
    <property type="entry name" value="MFS_trans_sf"/>
</dbReference>
<keyword evidence="7" id="KW-1185">Reference proteome</keyword>
<feature type="transmembrane region" description="Helical" evidence="4">
    <location>
        <begin position="12"/>
        <end position="40"/>
    </location>
</feature>
<feature type="transmembrane region" description="Helical" evidence="4">
    <location>
        <begin position="307"/>
        <end position="332"/>
    </location>
</feature>
<gene>
    <name evidence="6" type="ORF">DK869_05730</name>
</gene>
<evidence type="ECO:0000256" key="1">
    <source>
        <dbReference type="ARBA" id="ARBA00022692"/>
    </source>
</evidence>
<dbReference type="Proteomes" id="UP000247565">
    <property type="component" value="Unassembled WGS sequence"/>
</dbReference>
<dbReference type="PANTHER" id="PTHR23531">
    <property type="entry name" value="QUINOLENE RESISTANCE PROTEIN NORA"/>
    <property type="match status" value="1"/>
</dbReference>
<dbReference type="InterPro" id="IPR011701">
    <property type="entry name" value="MFS"/>
</dbReference>
<dbReference type="Pfam" id="PF07690">
    <property type="entry name" value="MFS_1"/>
    <property type="match status" value="1"/>
</dbReference>
<reference evidence="6 7" key="1">
    <citation type="submission" date="2018-05" db="EMBL/GenBank/DDBJ databases">
        <title>Reference genomes for bee gut microbiota database.</title>
        <authorList>
            <person name="Ellegaard K.M."/>
        </authorList>
    </citation>
    <scope>NUCLEOTIDE SEQUENCE [LARGE SCALE GENOMIC DNA]</scope>
    <source>
        <strain evidence="6 7">ESL0284</strain>
    </source>
</reference>
<feature type="transmembrane region" description="Helical" evidence="4">
    <location>
        <begin position="344"/>
        <end position="367"/>
    </location>
</feature>
<dbReference type="RefSeq" id="WP_110439060.1">
    <property type="nucleotide sequence ID" value="NZ_CP046393.1"/>
</dbReference>
<feature type="transmembrane region" description="Helical" evidence="4">
    <location>
        <begin position="373"/>
        <end position="393"/>
    </location>
</feature>
<feature type="transmembrane region" description="Helical" evidence="4">
    <location>
        <begin position="222"/>
        <end position="248"/>
    </location>
</feature>
<dbReference type="SUPFAM" id="SSF103473">
    <property type="entry name" value="MFS general substrate transporter"/>
    <property type="match status" value="1"/>
</dbReference>
<dbReference type="InterPro" id="IPR052714">
    <property type="entry name" value="MFS_Exporter"/>
</dbReference>
<keyword evidence="3 4" id="KW-0472">Membrane</keyword>
<protein>
    <submittedName>
        <fullName evidence="6">MFS transporter</fullName>
    </submittedName>
</protein>
<feature type="transmembrane region" description="Helical" evidence="4">
    <location>
        <begin position="176"/>
        <end position="201"/>
    </location>
</feature>
<accession>A0A318N087</accession>
<dbReference type="EMBL" id="QGLT01000003">
    <property type="protein sequence ID" value="PXZ00137.1"/>
    <property type="molecule type" value="Genomic_DNA"/>
</dbReference>
<feature type="transmembrane region" description="Helical" evidence="4">
    <location>
        <begin position="81"/>
        <end position="103"/>
    </location>
</feature>
<dbReference type="CDD" id="cd17489">
    <property type="entry name" value="MFS_YfcJ_like"/>
    <property type="match status" value="1"/>
</dbReference>
<dbReference type="InterPro" id="IPR020846">
    <property type="entry name" value="MFS_dom"/>
</dbReference>
<evidence type="ECO:0000313" key="6">
    <source>
        <dbReference type="EMBL" id="PXZ00137.1"/>
    </source>
</evidence>
<sequence length="401" mass="42489">MILSYLKPKPITLKILAAAIFNLVCFINIGMPLATIPVFVHRQLGYNSIIAGIAVSAAYLATFISRPGAGQWLDTKGAKSAVIIGLGISACGGLLTILALLFIHQPLMALIIILLGRFCMGISESWASTGVNVWNIGRVGIENATHVISWNGVTTYGGMAIGAPLGVYLASQPIGFIGGLSGFSILTVILASASMLLASTYPAIIPVPTARRLPFTKVFKRISTYGCCLGLSTIGFGSIQTFIALYFISNHWTGSAIALTIFGVSFVMIRFIFKNSLLKYGGYIVSIISLITETVGLLLLATQTSIIGAYIGAALTGCGFSLIYPALGVIAISKVSSENKGAALASFSLFLDMALFISGPLLGLIQSHLGYDYLYLSASFFAFCSVLLTYGLYYQNKKSSI</sequence>
<feature type="transmembrane region" description="Helical" evidence="4">
    <location>
        <begin position="254"/>
        <end position="273"/>
    </location>
</feature>
<feature type="domain" description="Major facilitator superfamily (MFS) profile" evidence="5">
    <location>
        <begin position="187"/>
        <end position="401"/>
    </location>
</feature>
<evidence type="ECO:0000256" key="4">
    <source>
        <dbReference type="SAM" id="Phobius"/>
    </source>
</evidence>
<evidence type="ECO:0000259" key="5">
    <source>
        <dbReference type="PROSITE" id="PS50850"/>
    </source>
</evidence>
<feature type="transmembrane region" description="Helical" evidence="4">
    <location>
        <begin position="46"/>
        <end position="69"/>
    </location>
</feature>
<evidence type="ECO:0000256" key="3">
    <source>
        <dbReference type="ARBA" id="ARBA00023136"/>
    </source>
</evidence>
<dbReference type="Gene3D" id="1.20.1250.20">
    <property type="entry name" value="MFS general substrate transporter like domains"/>
    <property type="match status" value="1"/>
</dbReference>
<evidence type="ECO:0000313" key="7">
    <source>
        <dbReference type="Proteomes" id="UP000247565"/>
    </source>
</evidence>
<dbReference type="PROSITE" id="PS50850">
    <property type="entry name" value="MFS"/>
    <property type="match status" value="1"/>
</dbReference>
<dbReference type="PANTHER" id="PTHR23531:SF1">
    <property type="entry name" value="QUINOLENE RESISTANCE PROTEIN NORA"/>
    <property type="match status" value="1"/>
</dbReference>
<dbReference type="AlphaFoldDB" id="A0A318N087"/>
<dbReference type="NCBIfam" id="NF003477">
    <property type="entry name" value="PRK05122.1"/>
    <property type="match status" value="1"/>
</dbReference>
<keyword evidence="1 4" id="KW-0812">Transmembrane</keyword>
<organism evidence="6 7">
    <name type="scientific">Commensalibacter melissae</name>
    <dbReference type="NCBI Taxonomy" id="2070537"/>
    <lineage>
        <taxon>Bacteria</taxon>
        <taxon>Pseudomonadati</taxon>
        <taxon>Pseudomonadota</taxon>
        <taxon>Alphaproteobacteria</taxon>
        <taxon>Acetobacterales</taxon>
        <taxon>Acetobacteraceae</taxon>
    </lineage>
</organism>
<keyword evidence="2 4" id="KW-1133">Transmembrane helix</keyword>
<feature type="transmembrane region" description="Helical" evidence="4">
    <location>
        <begin position="280"/>
        <end position="301"/>
    </location>
</feature>
<dbReference type="GO" id="GO:0022857">
    <property type="term" value="F:transmembrane transporter activity"/>
    <property type="evidence" value="ECO:0007669"/>
    <property type="project" value="InterPro"/>
</dbReference>
<proteinExistence type="predicted"/>
<name>A0A318N087_9PROT</name>